<evidence type="ECO:0000256" key="5">
    <source>
        <dbReference type="ARBA" id="ARBA00022840"/>
    </source>
</evidence>
<keyword evidence="4" id="KW-0418">Kinase</keyword>
<dbReference type="Pfam" id="PF00370">
    <property type="entry name" value="FGGY_N"/>
    <property type="match status" value="1"/>
</dbReference>
<dbReference type="PANTHER" id="PTHR10196:SF93">
    <property type="entry name" value="L-RHAMNULOKINASE"/>
    <property type="match status" value="1"/>
</dbReference>
<evidence type="ECO:0000259" key="9">
    <source>
        <dbReference type="Pfam" id="PF02782"/>
    </source>
</evidence>
<evidence type="ECO:0000256" key="7">
    <source>
        <dbReference type="ARBA" id="ARBA00023308"/>
    </source>
</evidence>
<dbReference type="SUPFAM" id="SSF53067">
    <property type="entry name" value="Actin-like ATPase domain"/>
    <property type="match status" value="2"/>
</dbReference>
<keyword evidence="3" id="KW-0547">Nucleotide-binding</keyword>
<name>A0ABQ6K316_9MICO</name>
<evidence type="ECO:0000313" key="11">
    <source>
        <dbReference type="Proteomes" id="UP001157034"/>
    </source>
</evidence>
<dbReference type="InterPro" id="IPR013449">
    <property type="entry name" value="Rhamnulokinase"/>
</dbReference>
<reference evidence="11" key="1">
    <citation type="journal article" date="2019" name="Int. J. Syst. Evol. Microbiol.">
        <title>The Global Catalogue of Microorganisms (GCM) 10K type strain sequencing project: providing services to taxonomists for standard genome sequencing and annotation.</title>
        <authorList>
            <consortium name="The Broad Institute Genomics Platform"/>
            <consortium name="The Broad Institute Genome Sequencing Center for Infectious Disease"/>
            <person name="Wu L."/>
            <person name="Ma J."/>
        </authorList>
    </citation>
    <scope>NUCLEOTIDE SEQUENCE [LARGE SCALE GENOMIC DNA]</scope>
    <source>
        <strain evidence="11">NBRC 108894</strain>
    </source>
</reference>
<feature type="domain" description="Carbohydrate kinase FGGY C-terminal" evidence="9">
    <location>
        <begin position="256"/>
        <end position="446"/>
    </location>
</feature>
<evidence type="ECO:0000256" key="2">
    <source>
        <dbReference type="ARBA" id="ARBA00022679"/>
    </source>
</evidence>
<dbReference type="RefSeq" id="WP_284253877.1">
    <property type="nucleotide sequence ID" value="NZ_BAAAQO010000002.1"/>
</dbReference>
<proteinExistence type="inferred from homology"/>
<evidence type="ECO:0000259" key="8">
    <source>
        <dbReference type="Pfam" id="PF00370"/>
    </source>
</evidence>
<evidence type="ECO:0000256" key="4">
    <source>
        <dbReference type="ARBA" id="ARBA00022777"/>
    </source>
</evidence>
<accession>A0ABQ6K316</accession>
<evidence type="ECO:0000256" key="1">
    <source>
        <dbReference type="ARBA" id="ARBA00009156"/>
    </source>
</evidence>
<dbReference type="CDD" id="cd07771">
    <property type="entry name" value="ASKHA_NBD_FGGY_RhaB-like"/>
    <property type="match status" value="1"/>
</dbReference>
<keyword evidence="11" id="KW-1185">Reference proteome</keyword>
<dbReference type="InterPro" id="IPR018484">
    <property type="entry name" value="FGGY_N"/>
</dbReference>
<evidence type="ECO:0000256" key="6">
    <source>
        <dbReference type="ARBA" id="ARBA00023157"/>
    </source>
</evidence>
<keyword evidence="2" id="KW-0808">Transferase</keyword>
<dbReference type="InterPro" id="IPR043129">
    <property type="entry name" value="ATPase_NBD"/>
</dbReference>
<dbReference type="Gene3D" id="3.30.420.40">
    <property type="match status" value="2"/>
</dbReference>
<dbReference type="Proteomes" id="UP001157034">
    <property type="component" value="Unassembled WGS sequence"/>
</dbReference>
<organism evidence="10 11">
    <name type="scientific">Pseudolysinimonas kribbensis</name>
    <dbReference type="NCBI Taxonomy" id="433641"/>
    <lineage>
        <taxon>Bacteria</taxon>
        <taxon>Bacillati</taxon>
        <taxon>Actinomycetota</taxon>
        <taxon>Actinomycetes</taxon>
        <taxon>Micrococcales</taxon>
        <taxon>Microbacteriaceae</taxon>
        <taxon>Pseudolysinimonas</taxon>
    </lineage>
</organism>
<keyword evidence="7" id="KW-0684">Rhamnose metabolism</keyword>
<gene>
    <name evidence="10" type="primary">rhaB_1</name>
    <name evidence="10" type="ORF">GCM10025881_18490</name>
</gene>
<evidence type="ECO:0000313" key="10">
    <source>
        <dbReference type="EMBL" id="GMA95025.1"/>
    </source>
</evidence>
<protein>
    <submittedName>
        <fullName evidence="10">Rhamnulokinase</fullName>
    </submittedName>
</protein>
<evidence type="ECO:0000256" key="3">
    <source>
        <dbReference type="ARBA" id="ARBA00022741"/>
    </source>
</evidence>
<dbReference type="Pfam" id="PF02782">
    <property type="entry name" value="FGGY_C"/>
    <property type="match status" value="1"/>
</dbReference>
<comment type="similarity">
    <text evidence="1">Belongs to the FGGY kinase family.</text>
</comment>
<feature type="domain" description="Carbohydrate kinase FGGY N-terminal" evidence="8">
    <location>
        <begin position="8"/>
        <end position="247"/>
    </location>
</feature>
<keyword evidence="5" id="KW-0067">ATP-binding</keyword>
<dbReference type="EMBL" id="BSVB01000001">
    <property type="protein sequence ID" value="GMA95025.1"/>
    <property type="molecule type" value="Genomic_DNA"/>
</dbReference>
<dbReference type="PANTHER" id="PTHR10196">
    <property type="entry name" value="SUGAR KINASE"/>
    <property type="match status" value="1"/>
</dbReference>
<dbReference type="InterPro" id="IPR018485">
    <property type="entry name" value="FGGY_C"/>
</dbReference>
<keyword evidence="6" id="KW-1015">Disulfide bond</keyword>
<comment type="caution">
    <text evidence="10">The sequence shown here is derived from an EMBL/GenBank/DDBJ whole genome shotgun (WGS) entry which is preliminary data.</text>
</comment>
<sequence>MTGGAVAAIDLGASSGRVVLGRIDDGIVRLDILERFANTPVRVWEGSGSGLHWNLLELYRPILQGLRRAVAAEPGLRSIGIDSWGLDYGILRDGALLGNPYSYRDERTAGGVRATHELIAPEELYAISGLQFMPINSIYQFTADRLAGRLQPGDTALLIPDLIGYWLTGEVIAERTNASTTGLLDVRARTWSASLADRLGLSAGLLPPIVDPGTEVGTLLRPVEVEVGASVPVVTVGSHDTASAVVGVPALDDDYAYISCGTWALVGVELDGPVLDDAARVANFTNEAGLDGRIRFLQNITGLWLQSESIRTWERDGRDIDLTALLEAAEALGTGSLFDANDPRLLPPGDMPARIAQCCREAGQPVPQNPAEFVRAINQSLAEAFAVAVRTAADLSGKDVKVIHVVGGGSQNALLCRLTADRSGLPVVAGPVEATALGNVMSQARTAGLVTGGLDTLRATVARSTSLRRYEPRSGAR</sequence>